<keyword evidence="2" id="KW-1185">Reference proteome</keyword>
<dbReference type="RefSeq" id="WP_280140538.1">
    <property type="nucleotide sequence ID" value="NZ_FNOT01000010.1"/>
</dbReference>
<protein>
    <submittedName>
        <fullName evidence="1">Uncharacterized protein</fullName>
    </submittedName>
</protein>
<proteinExistence type="predicted"/>
<dbReference type="AlphaFoldDB" id="A0A1H3LXR6"/>
<name>A0A1H3LXR6_9ACTN</name>
<gene>
    <name evidence="1" type="ORF">SAMN05660209_03463</name>
</gene>
<reference evidence="2" key="1">
    <citation type="submission" date="2016-10" db="EMBL/GenBank/DDBJ databases">
        <authorList>
            <person name="Varghese N."/>
            <person name="Submissions S."/>
        </authorList>
    </citation>
    <scope>NUCLEOTIDE SEQUENCE [LARGE SCALE GENOMIC DNA]</scope>
    <source>
        <strain evidence="2">DSM 45422</strain>
    </source>
</reference>
<organism evidence="1 2">
    <name type="scientific">Geodermatophilus africanus</name>
    <dbReference type="NCBI Taxonomy" id="1137993"/>
    <lineage>
        <taxon>Bacteria</taxon>
        <taxon>Bacillati</taxon>
        <taxon>Actinomycetota</taxon>
        <taxon>Actinomycetes</taxon>
        <taxon>Geodermatophilales</taxon>
        <taxon>Geodermatophilaceae</taxon>
        <taxon>Geodermatophilus</taxon>
    </lineage>
</organism>
<evidence type="ECO:0000313" key="2">
    <source>
        <dbReference type="Proteomes" id="UP000198921"/>
    </source>
</evidence>
<dbReference type="EMBL" id="FNOT01000010">
    <property type="protein sequence ID" value="SDY69180.1"/>
    <property type="molecule type" value="Genomic_DNA"/>
</dbReference>
<evidence type="ECO:0000313" key="1">
    <source>
        <dbReference type="EMBL" id="SDY69180.1"/>
    </source>
</evidence>
<dbReference type="Proteomes" id="UP000198921">
    <property type="component" value="Unassembled WGS sequence"/>
</dbReference>
<sequence length="40" mass="4371">MKAGWCRYEHASLIALILPAADINVLSQDVRVGAWTSVKS</sequence>
<accession>A0A1H3LXR6</accession>